<accession>A0A0F9M4P9</accession>
<name>A0A0F9M4P9_9ZZZZ</name>
<dbReference type="PANTHER" id="PTHR33823">
    <property type="entry name" value="RNA POLYMERASE-BINDING TRANSCRIPTION FACTOR DKSA-RELATED"/>
    <property type="match status" value="1"/>
</dbReference>
<evidence type="ECO:0000256" key="1">
    <source>
        <dbReference type="ARBA" id="ARBA00022723"/>
    </source>
</evidence>
<dbReference type="EMBL" id="LAZR01006157">
    <property type="protein sequence ID" value="KKM94306.1"/>
    <property type="molecule type" value="Genomic_DNA"/>
</dbReference>
<keyword evidence="2" id="KW-0863">Zinc-finger</keyword>
<protein>
    <recommendedName>
        <fullName evidence="4">Zinc finger DksA/TraR C4-type domain-containing protein</fullName>
    </recommendedName>
</protein>
<keyword evidence="3" id="KW-0862">Zinc</keyword>
<proteinExistence type="predicted"/>
<dbReference type="InterPro" id="IPR000962">
    <property type="entry name" value="Znf_DskA_TraR"/>
</dbReference>
<dbReference type="Gene3D" id="1.20.120.910">
    <property type="entry name" value="DksA, coiled-coil domain"/>
    <property type="match status" value="1"/>
</dbReference>
<gene>
    <name evidence="5" type="ORF">LCGC14_1199650</name>
</gene>
<evidence type="ECO:0000313" key="5">
    <source>
        <dbReference type="EMBL" id="KKM94306.1"/>
    </source>
</evidence>
<dbReference type="GO" id="GO:0008270">
    <property type="term" value="F:zinc ion binding"/>
    <property type="evidence" value="ECO:0007669"/>
    <property type="project" value="UniProtKB-KW"/>
</dbReference>
<organism evidence="5">
    <name type="scientific">marine sediment metagenome</name>
    <dbReference type="NCBI Taxonomy" id="412755"/>
    <lineage>
        <taxon>unclassified sequences</taxon>
        <taxon>metagenomes</taxon>
        <taxon>ecological metagenomes</taxon>
    </lineage>
</organism>
<dbReference type="InterPro" id="IPR037187">
    <property type="entry name" value="DnaK_N"/>
</dbReference>
<dbReference type="AlphaFoldDB" id="A0A0F9M4P9"/>
<feature type="domain" description="Zinc finger DksA/TraR C4-type" evidence="4">
    <location>
        <begin position="81"/>
        <end position="113"/>
    </location>
</feature>
<keyword evidence="1" id="KW-0479">Metal-binding</keyword>
<reference evidence="5" key="1">
    <citation type="journal article" date="2015" name="Nature">
        <title>Complex archaea that bridge the gap between prokaryotes and eukaryotes.</title>
        <authorList>
            <person name="Spang A."/>
            <person name="Saw J.H."/>
            <person name="Jorgensen S.L."/>
            <person name="Zaremba-Niedzwiedzka K."/>
            <person name="Martijn J."/>
            <person name="Lind A.E."/>
            <person name="van Eijk R."/>
            <person name="Schleper C."/>
            <person name="Guy L."/>
            <person name="Ettema T.J."/>
        </authorList>
    </citation>
    <scope>NUCLEOTIDE SEQUENCE</scope>
</reference>
<comment type="caution">
    <text evidence="5">The sequence shown here is derived from an EMBL/GenBank/DDBJ whole genome shotgun (WGS) entry which is preliminary data.</text>
</comment>
<evidence type="ECO:0000256" key="3">
    <source>
        <dbReference type="ARBA" id="ARBA00022833"/>
    </source>
</evidence>
<dbReference type="SUPFAM" id="SSF109635">
    <property type="entry name" value="DnaK suppressor protein DksA, alpha-hairpin domain"/>
    <property type="match status" value="1"/>
</dbReference>
<sequence length="117" mass="13669">MNKKERERYRNRLLKKKDEIVDKISETINESKEVESGIAQDVADKAESSYTKEFLLSLTDTEREQLLLIDEALKRIDKKELGICQRCGKDIIKKRLDAVPWTPHCIDCQKIEEEESS</sequence>
<dbReference type="SUPFAM" id="SSF57716">
    <property type="entry name" value="Glucocorticoid receptor-like (DNA-binding domain)"/>
    <property type="match status" value="1"/>
</dbReference>
<evidence type="ECO:0000256" key="2">
    <source>
        <dbReference type="ARBA" id="ARBA00022771"/>
    </source>
</evidence>
<evidence type="ECO:0000259" key="4">
    <source>
        <dbReference type="Pfam" id="PF01258"/>
    </source>
</evidence>
<dbReference type="Pfam" id="PF01258">
    <property type="entry name" value="zf-dskA_traR"/>
    <property type="match status" value="1"/>
</dbReference>
<dbReference type="PANTHER" id="PTHR33823:SF4">
    <property type="entry name" value="GENERAL STRESS PROTEIN 16O"/>
    <property type="match status" value="1"/>
</dbReference>
<dbReference type="PROSITE" id="PS51128">
    <property type="entry name" value="ZF_DKSA_2"/>
    <property type="match status" value="1"/>
</dbReference>